<dbReference type="InterPro" id="IPR007401">
    <property type="entry name" value="DUF454"/>
</dbReference>
<name>A0A7X5F102_9HYPH</name>
<dbReference type="Pfam" id="PF04304">
    <property type="entry name" value="DUF454"/>
    <property type="match status" value="1"/>
</dbReference>
<dbReference type="PANTHER" id="PTHR35813">
    <property type="entry name" value="INNER MEMBRANE PROTEIN YBAN"/>
    <property type="match status" value="1"/>
</dbReference>
<keyword evidence="2" id="KW-1185">Reference proteome</keyword>
<evidence type="ECO:0000313" key="2">
    <source>
        <dbReference type="Proteomes" id="UP000586722"/>
    </source>
</evidence>
<dbReference type="PIRSF" id="PIRSF016789">
    <property type="entry name" value="DUF454"/>
    <property type="match status" value="1"/>
</dbReference>
<evidence type="ECO:0000313" key="1">
    <source>
        <dbReference type="EMBL" id="NBN77768.1"/>
    </source>
</evidence>
<dbReference type="Proteomes" id="UP000586722">
    <property type="component" value="Unassembled WGS sequence"/>
</dbReference>
<organism evidence="1 2">
    <name type="scientific">Pannonibacter tanglangensis</name>
    <dbReference type="NCBI Taxonomy" id="2750084"/>
    <lineage>
        <taxon>Bacteria</taxon>
        <taxon>Pseudomonadati</taxon>
        <taxon>Pseudomonadota</taxon>
        <taxon>Alphaproteobacteria</taxon>
        <taxon>Hyphomicrobiales</taxon>
        <taxon>Stappiaceae</taxon>
        <taxon>Pannonibacter</taxon>
    </lineage>
</organism>
<protein>
    <submittedName>
        <fullName evidence="1">DUF454 family protein</fullName>
    </submittedName>
</protein>
<reference evidence="2" key="1">
    <citation type="submission" date="2020-01" db="EMBL/GenBank/DDBJ databases">
        <authorList>
            <person name="Fang Y."/>
            <person name="Sun R."/>
            <person name="Nie L."/>
            <person name="He J."/>
            <person name="Hao L."/>
            <person name="Wang L."/>
            <person name="Su S."/>
            <person name="Lv E."/>
            <person name="Zhang Z."/>
            <person name="Xie R."/>
            <person name="Liu H."/>
        </authorList>
    </citation>
    <scope>NUCLEOTIDE SEQUENCE [LARGE SCALE GENOMIC DNA]</scope>
    <source>
        <strain evidence="2">XCT-53</strain>
    </source>
</reference>
<accession>A0A7X5F102</accession>
<dbReference type="EMBL" id="JAABLQ010000001">
    <property type="protein sequence ID" value="NBN77768.1"/>
    <property type="molecule type" value="Genomic_DNA"/>
</dbReference>
<sequence length="146" mass="15104">MRAARRQPVPAELLPSPPLSGAQHVRRTAYKLAGLAFVVTGLVGAVLPLLPSTIFFILAAAMFARSSPELEARILAHPTIGPQVIAWRDHGVIPPRAKLLAVGGMAAGYAVFVVLGEPAGLTAGLVAAAILACAAYVLSRPSRPQA</sequence>
<comment type="caution">
    <text evidence="1">The sequence shown here is derived from an EMBL/GenBank/DDBJ whole genome shotgun (WGS) entry which is preliminary data.</text>
</comment>
<proteinExistence type="predicted"/>
<gene>
    <name evidence="1" type="ORF">GWI72_05740</name>
</gene>
<dbReference type="GO" id="GO:0005886">
    <property type="term" value="C:plasma membrane"/>
    <property type="evidence" value="ECO:0007669"/>
    <property type="project" value="TreeGrafter"/>
</dbReference>
<dbReference type="AlphaFoldDB" id="A0A7X5F102"/>
<dbReference type="PANTHER" id="PTHR35813:SF1">
    <property type="entry name" value="INNER MEMBRANE PROTEIN YBAN"/>
    <property type="match status" value="1"/>
</dbReference>